<dbReference type="AlphaFoldDB" id="A0A412FUI7"/>
<evidence type="ECO:0000313" key="2">
    <source>
        <dbReference type="Proteomes" id="UP000284178"/>
    </source>
</evidence>
<organism evidence="1 2">
    <name type="scientific">Holdemania filiformis</name>
    <dbReference type="NCBI Taxonomy" id="61171"/>
    <lineage>
        <taxon>Bacteria</taxon>
        <taxon>Bacillati</taxon>
        <taxon>Bacillota</taxon>
        <taxon>Erysipelotrichia</taxon>
        <taxon>Erysipelotrichales</taxon>
        <taxon>Erysipelotrichaceae</taxon>
        <taxon>Holdemania</taxon>
    </lineage>
</organism>
<dbReference type="Proteomes" id="UP000284178">
    <property type="component" value="Unassembled WGS sequence"/>
</dbReference>
<keyword evidence="2" id="KW-1185">Reference proteome</keyword>
<dbReference type="Pfam" id="PF13958">
    <property type="entry name" value="ToxN_toxin"/>
    <property type="match status" value="1"/>
</dbReference>
<dbReference type="GO" id="GO:0004521">
    <property type="term" value="F:RNA endonuclease activity"/>
    <property type="evidence" value="ECO:0007669"/>
    <property type="project" value="InterPro"/>
</dbReference>
<accession>A0A412FUI7</accession>
<dbReference type="GO" id="GO:0003723">
    <property type="term" value="F:RNA binding"/>
    <property type="evidence" value="ECO:0007669"/>
    <property type="project" value="InterPro"/>
</dbReference>
<gene>
    <name evidence="1" type="ORF">DWY25_12685</name>
</gene>
<dbReference type="InterPro" id="IPR025911">
    <property type="entry name" value="ToxN/AbiQ_toxin"/>
</dbReference>
<dbReference type="EMBL" id="QRUP01000017">
    <property type="protein sequence ID" value="RGR71863.1"/>
    <property type="molecule type" value="Genomic_DNA"/>
</dbReference>
<name>A0A412FUI7_9FIRM</name>
<sequence length="159" mass="19002">MKKLNLYTIDDDYINYLRKFDKVVPYNKSETRPFVGIAYMVDGITYFAPLSSPKQKHLRIKEWAIDVFMLDHGKLGIVNINNMIPAPNQVLHELLPLVKDEKYKNLLNDQLDFLNLHRNELMKKVRHFYQQYTKGYLTDNVYSRTCNFKLLNEKYSEYI</sequence>
<comment type="caution">
    <text evidence="1">The sequence shown here is derived from an EMBL/GenBank/DDBJ whole genome shotgun (WGS) entry which is preliminary data.</text>
</comment>
<dbReference type="RefSeq" id="WP_117895537.1">
    <property type="nucleotide sequence ID" value="NZ_CABJCV010000017.1"/>
</dbReference>
<dbReference type="Gene3D" id="3.10.129.130">
    <property type="match status" value="1"/>
</dbReference>
<evidence type="ECO:0000313" key="1">
    <source>
        <dbReference type="EMBL" id="RGR71863.1"/>
    </source>
</evidence>
<reference evidence="1 2" key="1">
    <citation type="submission" date="2018-08" db="EMBL/GenBank/DDBJ databases">
        <title>A genome reference for cultivated species of the human gut microbiota.</title>
        <authorList>
            <person name="Zou Y."/>
            <person name="Xue W."/>
            <person name="Luo G."/>
        </authorList>
    </citation>
    <scope>NUCLEOTIDE SEQUENCE [LARGE SCALE GENOMIC DNA]</scope>
    <source>
        <strain evidence="1 2">AF24-29</strain>
    </source>
</reference>
<dbReference type="InterPro" id="IPR053735">
    <property type="entry name" value="Type_III_TA_endoRNase"/>
</dbReference>
<proteinExistence type="predicted"/>
<dbReference type="GeneID" id="83016251"/>
<protein>
    <submittedName>
        <fullName evidence="1">Type III toxin-antitoxin system ToxN/AbiQ family toxin</fullName>
    </submittedName>
</protein>